<feature type="transmembrane region" description="Helical" evidence="6">
    <location>
        <begin position="211"/>
        <end position="231"/>
    </location>
</feature>
<keyword evidence="2 6" id="KW-0812">Transmembrane</keyword>
<dbReference type="RefSeq" id="XP_024742698.1">
    <property type="nucleotide sequence ID" value="XM_024873825.1"/>
</dbReference>
<feature type="compositionally biased region" description="Basic and acidic residues" evidence="5">
    <location>
        <begin position="38"/>
        <end position="64"/>
    </location>
</feature>
<keyword evidence="3 6" id="KW-1133">Transmembrane helix</keyword>
<evidence type="ECO:0000256" key="1">
    <source>
        <dbReference type="ARBA" id="ARBA00004141"/>
    </source>
</evidence>
<evidence type="ECO:0000259" key="7">
    <source>
        <dbReference type="PROSITE" id="PS50850"/>
    </source>
</evidence>
<evidence type="ECO:0000256" key="2">
    <source>
        <dbReference type="ARBA" id="ARBA00022692"/>
    </source>
</evidence>
<dbReference type="PANTHER" id="PTHR23502">
    <property type="entry name" value="MAJOR FACILITATOR SUPERFAMILY"/>
    <property type="match status" value="1"/>
</dbReference>
<dbReference type="OrthoDB" id="446368at2759"/>
<dbReference type="PROSITE" id="PS50850">
    <property type="entry name" value="MFS"/>
    <property type="match status" value="1"/>
</dbReference>
<keyword evidence="9" id="KW-1185">Reference proteome</keyword>
<dbReference type="GO" id="GO:0005886">
    <property type="term" value="C:plasma membrane"/>
    <property type="evidence" value="ECO:0007669"/>
    <property type="project" value="TreeGrafter"/>
</dbReference>
<evidence type="ECO:0000313" key="8">
    <source>
        <dbReference type="EMBL" id="PMD65794.1"/>
    </source>
</evidence>
<dbReference type="STRING" id="1095630.A0A2J6TRZ7"/>
<dbReference type="SUPFAM" id="SSF103473">
    <property type="entry name" value="MFS general substrate transporter"/>
    <property type="match status" value="1"/>
</dbReference>
<protein>
    <submittedName>
        <fullName evidence="8">MFS general substrate transporter</fullName>
    </submittedName>
</protein>
<dbReference type="GO" id="GO:0022857">
    <property type="term" value="F:transmembrane transporter activity"/>
    <property type="evidence" value="ECO:0007669"/>
    <property type="project" value="InterPro"/>
</dbReference>
<feature type="transmembrane region" description="Helical" evidence="6">
    <location>
        <begin position="429"/>
        <end position="450"/>
    </location>
</feature>
<accession>A0A2J6TRZ7</accession>
<evidence type="ECO:0000313" key="9">
    <source>
        <dbReference type="Proteomes" id="UP000235371"/>
    </source>
</evidence>
<feature type="transmembrane region" description="Helical" evidence="6">
    <location>
        <begin position="155"/>
        <end position="176"/>
    </location>
</feature>
<feature type="transmembrane region" description="Helical" evidence="6">
    <location>
        <begin position="182"/>
        <end position="204"/>
    </location>
</feature>
<feature type="region of interest" description="Disordered" evidence="5">
    <location>
        <begin position="1"/>
        <end position="80"/>
    </location>
</feature>
<dbReference type="GeneID" id="36581905"/>
<feature type="domain" description="Major facilitator superfamily (MFS) profile" evidence="7">
    <location>
        <begin position="88"/>
        <end position="527"/>
    </location>
</feature>
<gene>
    <name evidence="8" type="ORF">K444DRAFT_518017</name>
</gene>
<comment type="subcellular location">
    <subcellularLocation>
        <location evidence="1">Membrane</location>
        <topology evidence="1">Multi-pass membrane protein</topology>
    </subcellularLocation>
</comment>
<dbReference type="EMBL" id="KZ613745">
    <property type="protein sequence ID" value="PMD65794.1"/>
    <property type="molecule type" value="Genomic_DNA"/>
</dbReference>
<feature type="transmembrane region" description="Helical" evidence="6">
    <location>
        <begin position="319"/>
        <end position="338"/>
    </location>
</feature>
<sequence length="527" mass="58353">MTEPLNDSQLGQRPSRQQYDDTFDGNEVLEGSGEDSDVEKGNQHSDNGRAEQLRRKESKQKDPNLIEWDGPDDPENPMNWPTNKKWIVTIALGMMTFCVTFASSVFSNATVPVAELFGVSTEVTTLGTSLFVLGFGAGPLVWGPGSEVFGRKMPLFFGYFCFAIFQIPVAVAQNLYTIMLCRFFGGAFASAPLAIVGGALADFFGPVDRGIAVCVFAAATFIGPIAGPIMGGFITQSHLGWRWTAWITLIMASFFGTIGFLIVPETSHSKILQSRAKKIRFETKNWAIHSQRDTININPKSLVNTYLLRPFEMLFREPILLLVTVYMALIYGTLYLFFEAYPICFQEERGWNQGVGALPFLGILIGVLCGSVTITIVTKTRFARKMKKHGRVIPEERLPPMILGSIILPIGLFWFAWTSSPHITWVPQVIAGIPIGWGILMIFLQGLNYIIDVYMWHANSAIAANTLLRSLAGAGFPLFARAMYLNLGVNWATSLLGFLCIAMIPAPVLFYIYGAKIRKMSKFSPSV</sequence>
<dbReference type="AlphaFoldDB" id="A0A2J6TRZ7"/>
<evidence type="ECO:0000256" key="6">
    <source>
        <dbReference type="SAM" id="Phobius"/>
    </source>
</evidence>
<dbReference type="InParanoid" id="A0A2J6TRZ7"/>
<dbReference type="FunFam" id="1.20.1250.20:FF:000011">
    <property type="entry name" value="MFS multidrug transporter, putative"/>
    <property type="match status" value="1"/>
</dbReference>
<dbReference type="CDD" id="cd17323">
    <property type="entry name" value="MFS_Tpo1_MDR_like"/>
    <property type="match status" value="1"/>
</dbReference>
<keyword evidence="4 6" id="KW-0472">Membrane</keyword>
<dbReference type="Gene3D" id="1.20.1250.20">
    <property type="entry name" value="MFS general substrate transporter like domains"/>
    <property type="match status" value="1"/>
</dbReference>
<feature type="transmembrane region" description="Helical" evidence="6">
    <location>
        <begin position="243"/>
        <end position="263"/>
    </location>
</feature>
<feature type="transmembrane region" description="Helical" evidence="6">
    <location>
        <begin position="491"/>
        <end position="513"/>
    </location>
</feature>
<organism evidence="8 9">
    <name type="scientific">Hyaloscypha bicolor E</name>
    <dbReference type="NCBI Taxonomy" id="1095630"/>
    <lineage>
        <taxon>Eukaryota</taxon>
        <taxon>Fungi</taxon>
        <taxon>Dikarya</taxon>
        <taxon>Ascomycota</taxon>
        <taxon>Pezizomycotina</taxon>
        <taxon>Leotiomycetes</taxon>
        <taxon>Helotiales</taxon>
        <taxon>Hyaloscyphaceae</taxon>
        <taxon>Hyaloscypha</taxon>
        <taxon>Hyaloscypha bicolor</taxon>
    </lineage>
</organism>
<name>A0A2J6TRZ7_9HELO</name>
<feature type="compositionally biased region" description="Polar residues" evidence="5">
    <location>
        <begin position="1"/>
        <end position="17"/>
    </location>
</feature>
<evidence type="ECO:0000256" key="5">
    <source>
        <dbReference type="SAM" id="MobiDB-lite"/>
    </source>
</evidence>
<feature type="transmembrane region" description="Helical" evidence="6">
    <location>
        <begin position="86"/>
        <end position="106"/>
    </location>
</feature>
<evidence type="ECO:0000256" key="4">
    <source>
        <dbReference type="ARBA" id="ARBA00023136"/>
    </source>
</evidence>
<dbReference type="Proteomes" id="UP000235371">
    <property type="component" value="Unassembled WGS sequence"/>
</dbReference>
<dbReference type="Pfam" id="PF07690">
    <property type="entry name" value="MFS_1"/>
    <property type="match status" value="1"/>
</dbReference>
<dbReference type="InterPro" id="IPR020846">
    <property type="entry name" value="MFS_dom"/>
</dbReference>
<feature type="transmembrane region" description="Helical" evidence="6">
    <location>
        <begin position="398"/>
        <end position="417"/>
    </location>
</feature>
<reference evidence="8 9" key="1">
    <citation type="submission" date="2016-04" db="EMBL/GenBank/DDBJ databases">
        <title>A degradative enzymes factory behind the ericoid mycorrhizal symbiosis.</title>
        <authorList>
            <consortium name="DOE Joint Genome Institute"/>
            <person name="Martino E."/>
            <person name="Morin E."/>
            <person name="Grelet G."/>
            <person name="Kuo A."/>
            <person name="Kohler A."/>
            <person name="Daghino S."/>
            <person name="Barry K."/>
            <person name="Choi C."/>
            <person name="Cichocki N."/>
            <person name="Clum A."/>
            <person name="Copeland A."/>
            <person name="Hainaut M."/>
            <person name="Haridas S."/>
            <person name="Labutti K."/>
            <person name="Lindquist E."/>
            <person name="Lipzen A."/>
            <person name="Khouja H.-R."/>
            <person name="Murat C."/>
            <person name="Ohm R."/>
            <person name="Olson A."/>
            <person name="Spatafora J."/>
            <person name="Veneault-Fourrey C."/>
            <person name="Henrissat B."/>
            <person name="Grigoriev I."/>
            <person name="Martin F."/>
            <person name="Perotto S."/>
        </authorList>
    </citation>
    <scope>NUCLEOTIDE SEQUENCE [LARGE SCALE GENOMIC DNA]</scope>
    <source>
        <strain evidence="8 9">E</strain>
    </source>
</reference>
<proteinExistence type="predicted"/>
<feature type="transmembrane region" description="Helical" evidence="6">
    <location>
        <begin position="126"/>
        <end position="143"/>
    </location>
</feature>
<dbReference type="InterPro" id="IPR036259">
    <property type="entry name" value="MFS_trans_sf"/>
</dbReference>
<dbReference type="PANTHER" id="PTHR23502:SF47">
    <property type="entry name" value="MAJOR FACILITATOR SUPERFAMILY (MFS) PROFILE DOMAIN-CONTAINING PROTEIN-RELATED"/>
    <property type="match status" value="1"/>
</dbReference>
<evidence type="ECO:0000256" key="3">
    <source>
        <dbReference type="ARBA" id="ARBA00022989"/>
    </source>
</evidence>
<feature type="transmembrane region" description="Helical" evidence="6">
    <location>
        <begin position="462"/>
        <end position="485"/>
    </location>
</feature>
<dbReference type="InterPro" id="IPR011701">
    <property type="entry name" value="MFS"/>
</dbReference>
<feature type="transmembrane region" description="Helical" evidence="6">
    <location>
        <begin position="358"/>
        <end position="377"/>
    </location>
</feature>